<proteinExistence type="predicted"/>
<evidence type="ECO:0000313" key="3">
    <source>
        <dbReference type="Proteomes" id="UP001159405"/>
    </source>
</evidence>
<dbReference type="Gene3D" id="1.20.5.170">
    <property type="match status" value="1"/>
</dbReference>
<evidence type="ECO:0000256" key="1">
    <source>
        <dbReference type="SAM" id="Coils"/>
    </source>
</evidence>
<sequence length="351" mass="38951">MSNFLLQNAGISAFFEDDDDFFGEDTAMCSEVDDDDLPLTNYLLKFDVGEEEPWDSTEDLSVGGESVDERDIFGLGCEMVHDEEVAFTFESGHWNEDAPDRAELVEKEVCQAKNKDNHGKEESVKSSVIVDLNDQKQTTTLDPKNVVEAACVVHSKVKATNVSITEDTFEPETNVSLERSKNGPLKTTIKTQAEKAKEQRQRKKKFVQELQDTIEELKQEKAGLQQVNTQLNDKIGSLQEEISYLKGVIANQSELAKILRTVANIPGISINCSVLKNDQGEMGKNNKRKCVPAGKKGVNLSDENTKKRRMDIEVNGELENNAGVCVHVQSGKVSLEFCPECSKKAKSTPLS</sequence>
<name>A0ABN8PTT0_9CNID</name>
<dbReference type="InterPro" id="IPR046347">
    <property type="entry name" value="bZIP_sf"/>
</dbReference>
<keyword evidence="1" id="KW-0175">Coiled coil</keyword>
<accession>A0ABN8PTT0</accession>
<reference evidence="2 3" key="1">
    <citation type="submission" date="2022-05" db="EMBL/GenBank/DDBJ databases">
        <authorList>
            <consortium name="Genoscope - CEA"/>
            <person name="William W."/>
        </authorList>
    </citation>
    <scope>NUCLEOTIDE SEQUENCE [LARGE SCALE GENOMIC DNA]</scope>
</reference>
<protein>
    <recommendedName>
        <fullName evidence="4">BZIP domain-containing protein</fullName>
    </recommendedName>
</protein>
<dbReference type="Proteomes" id="UP001159405">
    <property type="component" value="Unassembled WGS sequence"/>
</dbReference>
<comment type="caution">
    <text evidence="2">The sequence shown here is derived from an EMBL/GenBank/DDBJ whole genome shotgun (WGS) entry which is preliminary data.</text>
</comment>
<keyword evidence="3" id="KW-1185">Reference proteome</keyword>
<evidence type="ECO:0008006" key="4">
    <source>
        <dbReference type="Google" id="ProtNLM"/>
    </source>
</evidence>
<evidence type="ECO:0000313" key="2">
    <source>
        <dbReference type="EMBL" id="CAH3150602.1"/>
    </source>
</evidence>
<feature type="coiled-coil region" evidence="1">
    <location>
        <begin position="193"/>
        <end position="241"/>
    </location>
</feature>
<gene>
    <name evidence="2" type="ORF">PLOB_00047698</name>
</gene>
<dbReference type="SUPFAM" id="SSF57959">
    <property type="entry name" value="Leucine zipper domain"/>
    <property type="match status" value="1"/>
</dbReference>
<organism evidence="2 3">
    <name type="scientific">Porites lobata</name>
    <dbReference type="NCBI Taxonomy" id="104759"/>
    <lineage>
        <taxon>Eukaryota</taxon>
        <taxon>Metazoa</taxon>
        <taxon>Cnidaria</taxon>
        <taxon>Anthozoa</taxon>
        <taxon>Hexacorallia</taxon>
        <taxon>Scleractinia</taxon>
        <taxon>Fungiina</taxon>
        <taxon>Poritidae</taxon>
        <taxon>Porites</taxon>
    </lineage>
</organism>
<dbReference type="EMBL" id="CALNXK010000089">
    <property type="protein sequence ID" value="CAH3150602.1"/>
    <property type="molecule type" value="Genomic_DNA"/>
</dbReference>